<organism evidence="1 3">
    <name type="scientific">Streptomyces erythrochromogenes</name>
    <dbReference type="NCBI Taxonomy" id="285574"/>
    <lineage>
        <taxon>Bacteria</taxon>
        <taxon>Bacillati</taxon>
        <taxon>Actinomycetota</taxon>
        <taxon>Actinomycetes</taxon>
        <taxon>Kitasatosporales</taxon>
        <taxon>Streptomycetaceae</taxon>
        <taxon>Streptomyces</taxon>
    </lineage>
</organism>
<proteinExistence type="predicted"/>
<reference evidence="1" key="1">
    <citation type="submission" date="2022-10" db="EMBL/GenBank/DDBJ databases">
        <title>The complete genomes of actinobacterial strains from the NBC collection.</title>
        <authorList>
            <person name="Joergensen T.S."/>
            <person name="Alvarez Arevalo M."/>
            <person name="Sterndorff E.B."/>
            <person name="Faurdal D."/>
            <person name="Vuksanovic O."/>
            <person name="Mourched A.-S."/>
            <person name="Charusanti P."/>
            <person name="Shaw S."/>
            <person name="Blin K."/>
            <person name="Weber T."/>
        </authorList>
    </citation>
    <scope>NUCLEOTIDE SEQUENCE</scope>
    <source>
        <strain evidence="1">NBC_00303</strain>
    </source>
</reference>
<keyword evidence="3" id="KW-1185">Reference proteome</keyword>
<dbReference type="Proteomes" id="UP001432312">
    <property type="component" value="Chromosome"/>
</dbReference>
<evidence type="ECO:0000313" key="1">
    <source>
        <dbReference type="EMBL" id="WUN77044.1"/>
    </source>
</evidence>
<name>A0ABZ1Q2W9_9ACTN</name>
<evidence type="ECO:0000313" key="3">
    <source>
        <dbReference type="Proteomes" id="UP001432312"/>
    </source>
</evidence>
<dbReference type="GeneID" id="95502202"/>
<sequence length="66" mass="7224">MSAQPDHALITQYASAPGVPAEIFARLRADRRADTWVPAFPTSDSSCERFPLSVPRDCCQDPADMS</sequence>
<dbReference type="EMBL" id="CP108036">
    <property type="protein sequence ID" value="WUN83989.1"/>
    <property type="molecule type" value="Genomic_DNA"/>
</dbReference>
<dbReference type="EMBL" id="CP108036">
    <property type="protein sequence ID" value="WUN77044.1"/>
    <property type="molecule type" value="Genomic_DNA"/>
</dbReference>
<gene>
    <name evidence="1" type="ORF">OHA91_00105</name>
    <name evidence="2" type="ORF">OHA91_39150</name>
</gene>
<accession>A0ABZ1Q2W9</accession>
<dbReference type="RefSeq" id="WP_031155483.1">
    <property type="nucleotide sequence ID" value="NZ_CP108036.1"/>
</dbReference>
<protein>
    <submittedName>
        <fullName evidence="1">Uncharacterized protein</fullName>
    </submittedName>
</protein>
<evidence type="ECO:0000313" key="2">
    <source>
        <dbReference type="EMBL" id="WUN83989.1"/>
    </source>
</evidence>